<keyword evidence="3" id="KW-0732">Signal</keyword>
<dbReference type="GO" id="GO:0032885">
    <property type="term" value="P:regulation of polysaccharide biosynthetic process"/>
    <property type="evidence" value="ECO:0007669"/>
    <property type="project" value="TreeGrafter"/>
</dbReference>
<dbReference type="OrthoDB" id="7067274at2"/>
<feature type="domain" description="MucB/RseB N-terminal" evidence="6">
    <location>
        <begin position="20"/>
        <end position="193"/>
    </location>
</feature>
<evidence type="ECO:0000259" key="6">
    <source>
        <dbReference type="Pfam" id="PF03888"/>
    </source>
</evidence>
<organism evidence="8 9">
    <name type="scientific">Hydrocarboniclastica marina</name>
    <dbReference type="NCBI Taxonomy" id="2259620"/>
    <lineage>
        <taxon>Bacteria</taxon>
        <taxon>Pseudomonadati</taxon>
        <taxon>Pseudomonadota</taxon>
        <taxon>Gammaproteobacteria</taxon>
        <taxon>Alteromonadales</taxon>
        <taxon>Alteromonadaceae</taxon>
        <taxon>Hydrocarboniclastica</taxon>
    </lineage>
</organism>
<feature type="region of interest" description="Disordered" evidence="5">
    <location>
        <begin position="344"/>
        <end position="408"/>
    </location>
</feature>
<gene>
    <name evidence="8" type="ORF">soil367_04725</name>
</gene>
<dbReference type="GO" id="GO:0030288">
    <property type="term" value="C:outer membrane-bounded periplasmic space"/>
    <property type="evidence" value="ECO:0007669"/>
    <property type="project" value="TreeGrafter"/>
</dbReference>
<dbReference type="EMBL" id="CP031093">
    <property type="protein sequence ID" value="QCF27821.1"/>
    <property type="molecule type" value="Genomic_DNA"/>
</dbReference>
<evidence type="ECO:0000259" key="7">
    <source>
        <dbReference type="Pfam" id="PF17188"/>
    </source>
</evidence>
<feature type="compositionally biased region" description="Gly residues" evidence="5">
    <location>
        <begin position="397"/>
        <end position="408"/>
    </location>
</feature>
<dbReference type="Pfam" id="PF03888">
    <property type="entry name" value="MucB_RseB"/>
    <property type="match status" value="1"/>
</dbReference>
<evidence type="ECO:0000256" key="3">
    <source>
        <dbReference type="ARBA" id="ARBA00022729"/>
    </source>
</evidence>
<dbReference type="KEGG" id="hmi:soil367_04725"/>
<dbReference type="GO" id="GO:0045152">
    <property type="term" value="F:antisigma factor binding"/>
    <property type="evidence" value="ECO:0007669"/>
    <property type="project" value="TreeGrafter"/>
</dbReference>
<dbReference type="AlphaFoldDB" id="A0A4P7XKZ9"/>
<name>A0A4P7XKZ9_9ALTE</name>
<evidence type="ECO:0000313" key="8">
    <source>
        <dbReference type="EMBL" id="QCF27821.1"/>
    </source>
</evidence>
<comment type="subcellular location">
    <subcellularLocation>
        <location evidence="1">Periplasm</location>
    </subcellularLocation>
</comment>
<protein>
    <submittedName>
        <fullName evidence="8">Transcriptional regulator</fullName>
    </submittedName>
</protein>
<dbReference type="Proteomes" id="UP000298049">
    <property type="component" value="Chromosome"/>
</dbReference>
<dbReference type="Gene3D" id="2.50.20.10">
    <property type="entry name" value="Lipoprotein localisation LolA/LolB/LppX"/>
    <property type="match status" value="1"/>
</dbReference>
<evidence type="ECO:0000313" key="9">
    <source>
        <dbReference type="Proteomes" id="UP000298049"/>
    </source>
</evidence>
<feature type="compositionally biased region" description="Low complexity" evidence="5">
    <location>
        <begin position="206"/>
        <end position="228"/>
    </location>
</feature>
<dbReference type="InterPro" id="IPR033434">
    <property type="entry name" value="MucB/RseB_N"/>
</dbReference>
<evidence type="ECO:0000256" key="2">
    <source>
        <dbReference type="ARBA" id="ARBA00008150"/>
    </source>
</evidence>
<feature type="compositionally biased region" description="Basic and acidic residues" evidence="5">
    <location>
        <begin position="229"/>
        <end position="244"/>
    </location>
</feature>
<dbReference type="Gene3D" id="3.30.200.100">
    <property type="entry name" value="MucB/RseB, C-terminal domain"/>
    <property type="match status" value="1"/>
</dbReference>
<keyword evidence="4" id="KW-0574">Periplasm</keyword>
<evidence type="ECO:0000256" key="4">
    <source>
        <dbReference type="ARBA" id="ARBA00022764"/>
    </source>
</evidence>
<dbReference type="PANTHER" id="PTHR38782">
    <property type="match status" value="1"/>
</dbReference>
<evidence type="ECO:0000256" key="5">
    <source>
        <dbReference type="SAM" id="MobiDB-lite"/>
    </source>
</evidence>
<dbReference type="PANTHER" id="PTHR38782:SF1">
    <property type="entry name" value="SIGMA-E FACTOR REGULATORY PROTEIN RSEB"/>
    <property type="match status" value="1"/>
</dbReference>
<proteinExistence type="inferred from homology"/>
<keyword evidence="9" id="KW-1185">Reference proteome</keyword>
<dbReference type="Pfam" id="PF17188">
    <property type="entry name" value="MucB_RseB_C"/>
    <property type="match status" value="1"/>
</dbReference>
<reference evidence="8 9" key="1">
    <citation type="submission" date="2018-07" db="EMBL/GenBank/DDBJ databases">
        <title>Marsedoiliclastica nanhaica gen. nov. sp. nov., a novel marine hydrocarbonoclastic bacterium isolated from an in-situ enriched hydrocarbon-degrading consortium in deep-sea sediment.</title>
        <authorList>
            <person name="Dong C."/>
            <person name="Ma T."/>
            <person name="Liu R."/>
            <person name="Shao Z."/>
        </authorList>
    </citation>
    <scope>NUCLEOTIDE SEQUENCE [LARGE SCALE GENOMIC DNA]</scope>
    <source>
        <strain evidence="9">soil36-7</strain>
    </source>
</reference>
<dbReference type="InterPro" id="IPR038484">
    <property type="entry name" value="MucB/RseB_C_sf"/>
</dbReference>
<accession>A0A4P7XKZ9</accession>
<comment type="similarity">
    <text evidence="2">Belongs to the RseB family.</text>
</comment>
<feature type="domain" description="MucB/RseB C-terminal" evidence="7">
    <location>
        <begin position="242"/>
        <end position="334"/>
    </location>
</feature>
<dbReference type="InterPro" id="IPR005588">
    <property type="entry name" value="MucB_RseB"/>
</dbReference>
<feature type="region of interest" description="Disordered" evidence="5">
    <location>
        <begin position="203"/>
        <end position="248"/>
    </location>
</feature>
<dbReference type="InterPro" id="IPR033436">
    <property type="entry name" value="MucB/RseB_C"/>
</dbReference>
<sequence>MVLSLACSWAVADESGPAEARQWLEGLDAALEKTSYRGVFVYTRGSEVNAMRIVHRYRDGQIIERLSQLDGGDGEIVRYGDQIICVLPDHGRLELGALLPAGPLAGAFNDRLEPMSRWYRPEKLENGKVAGFEAVVVAVSARDRHRYSYRLWLERQTGLLLKSQVRDQDGKVLERFQFTQLEITDAISDDELTVQTAGRELRRLQSSKGGRQQKSSPVAPESAAAARPESAEGRAPAHKEEDLSNWHPTWTPAGFIARSKAVDGARRLTTYSDGIASFSVFVEPVGSMTMPLGASTIGATTAYLHKLTTADTVHRVTVVGEIPPETAMRVAESVSVEEAAIDAQASVNASDSEAGAESKPPESKPQGEQVTVGKEASVPRSKDQPGPAADGESNGAGAPGSGAGPESD</sequence>
<dbReference type="CDD" id="cd16327">
    <property type="entry name" value="RseB"/>
    <property type="match status" value="1"/>
</dbReference>
<evidence type="ECO:0000256" key="1">
    <source>
        <dbReference type="ARBA" id="ARBA00004418"/>
    </source>
</evidence>